<gene>
    <name evidence="2" type="ORF">PR003_g32683</name>
</gene>
<sequence length="41" mass="4030">MKAAPTLITALIALGIAGVESKHVGRSLIMGGGEVPIGTKA</sequence>
<dbReference type="EMBL" id="QXFT01008224">
    <property type="protein sequence ID" value="KAE9264764.1"/>
    <property type="molecule type" value="Genomic_DNA"/>
</dbReference>
<dbReference type="AlphaFoldDB" id="A0A6A4B0B2"/>
<evidence type="ECO:0008006" key="4">
    <source>
        <dbReference type="Google" id="ProtNLM"/>
    </source>
</evidence>
<keyword evidence="1" id="KW-0732">Signal</keyword>
<evidence type="ECO:0000313" key="2">
    <source>
        <dbReference type="EMBL" id="KAE9264764.1"/>
    </source>
</evidence>
<protein>
    <recommendedName>
        <fullName evidence="4">RxLR effector protein</fullName>
    </recommendedName>
</protein>
<reference evidence="2 3" key="1">
    <citation type="submission" date="2018-08" db="EMBL/GenBank/DDBJ databases">
        <title>Genomic investigation of the strawberry pathogen Phytophthora fragariae indicates pathogenicity is determined by transcriptional variation in three key races.</title>
        <authorList>
            <person name="Adams T.M."/>
            <person name="Armitage A.D."/>
            <person name="Sobczyk M.K."/>
            <person name="Bates H.J."/>
            <person name="Dunwell J.M."/>
            <person name="Nellist C.F."/>
            <person name="Harrison R.J."/>
        </authorList>
    </citation>
    <scope>NUCLEOTIDE SEQUENCE [LARGE SCALE GENOMIC DNA]</scope>
    <source>
        <strain evidence="2 3">SCRP333</strain>
    </source>
</reference>
<evidence type="ECO:0000313" key="3">
    <source>
        <dbReference type="Proteomes" id="UP000434957"/>
    </source>
</evidence>
<name>A0A6A4B0B2_9STRA</name>
<proteinExistence type="predicted"/>
<keyword evidence="3" id="KW-1185">Reference proteome</keyword>
<dbReference type="Proteomes" id="UP000434957">
    <property type="component" value="Unassembled WGS sequence"/>
</dbReference>
<feature type="signal peptide" evidence="1">
    <location>
        <begin position="1"/>
        <end position="21"/>
    </location>
</feature>
<organism evidence="2 3">
    <name type="scientific">Phytophthora rubi</name>
    <dbReference type="NCBI Taxonomy" id="129364"/>
    <lineage>
        <taxon>Eukaryota</taxon>
        <taxon>Sar</taxon>
        <taxon>Stramenopiles</taxon>
        <taxon>Oomycota</taxon>
        <taxon>Peronosporomycetes</taxon>
        <taxon>Peronosporales</taxon>
        <taxon>Peronosporaceae</taxon>
        <taxon>Phytophthora</taxon>
    </lineage>
</organism>
<feature type="chain" id="PRO_5025429280" description="RxLR effector protein" evidence="1">
    <location>
        <begin position="22"/>
        <end position="41"/>
    </location>
</feature>
<evidence type="ECO:0000256" key="1">
    <source>
        <dbReference type="SAM" id="SignalP"/>
    </source>
</evidence>
<comment type="caution">
    <text evidence="2">The sequence shown here is derived from an EMBL/GenBank/DDBJ whole genome shotgun (WGS) entry which is preliminary data.</text>
</comment>
<accession>A0A6A4B0B2</accession>